<gene>
    <name evidence="2" type="ORF">D6B99_15870</name>
</gene>
<evidence type="ECO:0000256" key="1">
    <source>
        <dbReference type="SAM" id="SignalP"/>
    </source>
</evidence>
<sequence length="238" mass="26586">MKKIITLLTALFCCHAQLAVAQQYGYWNIHTGIDAGGSLLHFNQVPSSLPAGSSPSPGIMGSLFFNFLRVKETSTRDLPTWGIKVKFNFQTVGYKDPNKSNTYYANYFTIPLLLKIRLYGIEGFYTMSGDYNSGYFPQYHKRNKFSIFLYAGPQYDYVYSQSSSYGSSFSNKALIGTLHGGVSGLGGLEFNFETVLLDLSWQETFQGAYLKSDMNNQLKASGPAIRVGLPFGNVYKNY</sequence>
<evidence type="ECO:0000313" key="2">
    <source>
        <dbReference type="EMBL" id="AYD48958.1"/>
    </source>
</evidence>
<name>A0A386HSK4_9BACT</name>
<evidence type="ECO:0000313" key="3">
    <source>
        <dbReference type="Proteomes" id="UP000266118"/>
    </source>
</evidence>
<keyword evidence="3" id="KW-1185">Reference proteome</keyword>
<organism evidence="2 3">
    <name type="scientific">Arachidicoccus soli</name>
    <dbReference type="NCBI Taxonomy" id="2341117"/>
    <lineage>
        <taxon>Bacteria</taxon>
        <taxon>Pseudomonadati</taxon>
        <taxon>Bacteroidota</taxon>
        <taxon>Chitinophagia</taxon>
        <taxon>Chitinophagales</taxon>
        <taxon>Chitinophagaceae</taxon>
        <taxon>Arachidicoccus</taxon>
    </lineage>
</organism>
<reference evidence="2 3" key="1">
    <citation type="submission" date="2018-09" db="EMBL/GenBank/DDBJ databases">
        <title>Arachidicoccus sp. nov., a bacterium isolated from soil.</title>
        <authorList>
            <person name="Weon H.-Y."/>
            <person name="Kwon S.-W."/>
            <person name="Lee S.A."/>
        </authorList>
    </citation>
    <scope>NUCLEOTIDE SEQUENCE [LARGE SCALE GENOMIC DNA]</scope>
    <source>
        <strain evidence="2 3">KIS59-12</strain>
    </source>
</reference>
<dbReference type="RefSeq" id="WP_119990204.1">
    <property type="nucleotide sequence ID" value="NZ_CP032489.1"/>
</dbReference>
<protein>
    <recommendedName>
        <fullName evidence="4">Outer membrane protein beta-barrel domain-containing protein</fullName>
    </recommendedName>
</protein>
<dbReference type="EMBL" id="CP032489">
    <property type="protein sequence ID" value="AYD48958.1"/>
    <property type="molecule type" value="Genomic_DNA"/>
</dbReference>
<keyword evidence="1" id="KW-0732">Signal</keyword>
<dbReference type="KEGG" id="ark:D6B99_15870"/>
<feature type="signal peptide" evidence="1">
    <location>
        <begin position="1"/>
        <end position="21"/>
    </location>
</feature>
<feature type="chain" id="PRO_5017461550" description="Outer membrane protein beta-barrel domain-containing protein" evidence="1">
    <location>
        <begin position="22"/>
        <end position="238"/>
    </location>
</feature>
<dbReference type="AlphaFoldDB" id="A0A386HSK4"/>
<proteinExistence type="predicted"/>
<accession>A0A386HSK4</accession>
<evidence type="ECO:0008006" key="4">
    <source>
        <dbReference type="Google" id="ProtNLM"/>
    </source>
</evidence>
<dbReference type="Proteomes" id="UP000266118">
    <property type="component" value="Chromosome"/>
</dbReference>